<dbReference type="SUPFAM" id="SSF49899">
    <property type="entry name" value="Concanavalin A-like lectins/glucanases"/>
    <property type="match status" value="1"/>
</dbReference>
<evidence type="ECO:0000259" key="8">
    <source>
        <dbReference type="PROSITE" id="PS50119"/>
    </source>
</evidence>
<dbReference type="SUPFAM" id="SSF57850">
    <property type="entry name" value="RING/U-box"/>
    <property type="match status" value="1"/>
</dbReference>
<evidence type="ECO:0000259" key="7">
    <source>
        <dbReference type="PROSITE" id="PS50089"/>
    </source>
</evidence>
<keyword evidence="11" id="KW-1185">Reference proteome</keyword>
<organism evidence="10 11">
    <name type="scientific">Cyprinus carpio</name>
    <name type="common">Common carp</name>
    <dbReference type="NCBI Taxonomy" id="7962"/>
    <lineage>
        <taxon>Eukaryota</taxon>
        <taxon>Metazoa</taxon>
        <taxon>Chordata</taxon>
        <taxon>Craniata</taxon>
        <taxon>Vertebrata</taxon>
        <taxon>Euteleostomi</taxon>
        <taxon>Actinopterygii</taxon>
        <taxon>Neopterygii</taxon>
        <taxon>Teleostei</taxon>
        <taxon>Ostariophysi</taxon>
        <taxon>Cypriniformes</taxon>
        <taxon>Cyprinidae</taxon>
        <taxon>Cyprininae</taxon>
        <taxon>Cyprinus</taxon>
    </lineage>
</organism>
<dbReference type="PROSITE" id="PS00518">
    <property type="entry name" value="ZF_RING_1"/>
    <property type="match status" value="1"/>
</dbReference>
<accession>A0A8C1L9Q3</accession>
<proteinExistence type="predicted"/>
<dbReference type="PROSITE" id="PS50089">
    <property type="entry name" value="ZF_RING_2"/>
    <property type="match status" value="1"/>
</dbReference>
<evidence type="ECO:0000256" key="2">
    <source>
        <dbReference type="ARBA" id="ARBA00022771"/>
    </source>
</evidence>
<keyword evidence="6" id="KW-0812">Transmembrane</keyword>
<dbReference type="InterPro" id="IPR001841">
    <property type="entry name" value="Znf_RING"/>
</dbReference>
<feature type="domain" description="B30.2/SPRY" evidence="9">
    <location>
        <begin position="266"/>
        <end position="470"/>
    </location>
</feature>
<dbReference type="SMART" id="SM00184">
    <property type="entry name" value="RING"/>
    <property type="match status" value="1"/>
</dbReference>
<evidence type="ECO:0000256" key="4">
    <source>
        <dbReference type="PROSITE-ProRule" id="PRU00024"/>
    </source>
</evidence>
<keyword evidence="3" id="KW-0862">Zinc</keyword>
<keyword evidence="1" id="KW-0479">Metal-binding</keyword>
<dbReference type="Pfam" id="PF13445">
    <property type="entry name" value="zf-RING_UBOX"/>
    <property type="match status" value="1"/>
</dbReference>
<dbReference type="Ensembl" id="ENSCCRT00010062419.1">
    <property type="protein sequence ID" value="ENSCCRP00010056953.1"/>
    <property type="gene ID" value="ENSCCRG00010024136.1"/>
</dbReference>
<feature type="domain" description="B box-type" evidence="8">
    <location>
        <begin position="82"/>
        <end position="122"/>
    </location>
</feature>
<dbReference type="InterPro" id="IPR050143">
    <property type="entry name" value="TRIM/RBCC"/>
</dbReference>
<evidence type="ECO:0000256" key="1">
    <source>
        <dbReference type="ARBA" id="ARBA00022723"/>
    </source>
</evidence>
<dbReference type="Pfam" id="PF00622">
    <property type="entry name" value="SPRY"/>
    <property type="match status" value="1"/>
</dbReference>
<dbReference type="PROSITE" id="PS50119">
    <property type="entry name" value="ZF_BBOX"/>
    <property type="match status" value="1"/>
</dbReference>
<keyword evidence="6" id="KW-1133">Transmembrane helix</keyword>
<dbReference type="CDD" id="cd19769">
    <property type="entry name" value="Bbox2_TRIM16-like"/>
    <property type="match status" value="1"/>
</dbReference>
<reference evidence="10" key="1">
    <citation type="submission" date="2025-08" db="UniProtKB">
        <authorList>
            <consortium name="Ensembl"/>
        </authorList>
    </citation>
    <scope>IDENTIFICATION</scope>
</reference>
<evidence type="ECO:0000256" key="6">
    <source>
        <dbReference type="SAM" id="Phobius"/>
    </source>
</evidence>
<evidence type="ECO:0000256" key="5">
    <source>
        <dbReference type="SAM" id="Coils"/>
    </source>
</evidence>
<keyword evidence="6" id="KW-0472">Membrane</keyword>
<keyword evidence="2 4" id="KW-0863">Zinc-finger</keyword>
<dbReference type="Pfam" id="PF00643">
    <property type="entry name" value="zf-B_box"/>
    <property type="match status" value="1"/>
</dbReference>
<evidence type="ECO:0000313" key="10">
    <source>
        <dbReference type="Ensembl" id="ENSCCRP00010056953.1"/>
    </source>
</evidence>
<dbReference type="Gene3D" id="3.30.40.10">
    <property type="entry name" value="Zinc/RING finger domain, C3HC4 (zinc finger)"/>
    <property type="match status" value="1"/>
</dbReference>
<evidence type="ECO:0000259" key="9">
    <source>
        <dbReference type="PROSITE" id="PS50188"/>
    </source>
</evidence>
<dbReference type="InterPro" id="IPR013320">
    <property type="entry name" value="ConA-like_dom_sf"/>
</dbReference>
<feature type="coiled-coil region" evidence="5">
    <location>
        <begin position="123"/>
        <end position="150"/>
    </location>
</feature>
<name>A0A8C1L9Q3_CYPCA</name>
<dbReference type="PANTHER" id="PTHR24103">
    <property type="entry name" value="E3 UBIQUITIN-PROTEIN LIGASE TRIM"/>
    <property type="match status" value="1"/>
</dbReference>
<keyword evidence="5" id="KW-0175">Coiled coil</keyword>
<protein>
    <submittedName>
        <fullName evidence="10">Uncharacterized protein</fullName>
    </submittedName>
</protein>
<evidence type="ECO:0000256" key="3">
    <source>
        <dbReference type="ARBA" id="ARBA00022833"/>
    </source>
</evidence>
<dbReference type="Gene3D" id="2.60.120.920">
    <property type="match status" value="1"/>
</dbReference>
<dbReference type="SUPFAM" id="SSF57845">
    <property type="entry name" value="B-box zinc-binding domain"/>
    <property type="match status" value="1"/>
</dbReference>
<dbReference type="InterPro" id="IPR000315">
    <property type="entry name" value="Znf_B-box"/>
</dbReference>
<dbReference type="SMART" id="SM00336">
    <property type="entry name" value="BBOX"/>
    <property type="match status" value="1"/>
</dbReference>
<reference evidence="10" key="2">
    <citation type="submission" date="2025-09" db="UniProtKB">
        <authorList>
            <consortium name="Ensembl"/>
        </authorList>
    </citation>
    <scope>IDENTIFICATION</scope>
</reference>
<dbReference type="InterPro" id="IPR027370">
    <property type="entry name" value="Znf-RING_euk"/>
</dbReference>
<dbReference type="InterPro" id="IPR001870">
    <property type="entry name" value="B30.2/SPRY"/>
</dbReference>
<dbReference type="Proteomes" id="UP000694427">
    <property type="component" value="Unplaced"/>
</dbReference>
<dbReference type="Gene3D" id="3.30.160.60">
    <property type="entry name" value="Classic Zinc Finger"/>
    <property type="match status" value="1"/>
</dbReference>
<feature type="domain" description="RING-type" evidence="7">
    <location>
        <begin position="11"/>
        <end position="51"/>
    </location>
</feature>
<dbReference type="GO" id="GO:0008270">
    <property type="term" value="F:zinc ion binding"/>
    <property type="evidence" value="ECO:0007669"/>
    <property type="project" value="UniProtKB-KW"/>
</dbReference>
<dbReference type="InterPro" id="IPR043136">
    <property type="entry name" value="B30.2/SPRY_sf"/>
</dbReference>
<dbReference type="AlphaFoldDB" id="A0A8C1L9Q3"/>
<dbReference type="InterPro" id="IPR003877">
    <property type="entry name" value="SPRY_dom"/>
</dbReference>
<sequence>MAVSLLDVLSCPVCTELFRDPVLLSCSHSFCRQCIKDHWTLSSSRRCYICRLASPQEPVSNLGLRNACVSYLREQNMRTEEDGGLKCHIHGEKIELFCEIDEKAICSTCMDYEHRRHQTQPLKQALRQRKEKLKATLRSAENTLLSLQNGTSRDSKISSYIQSQTQMTERTIRMEFEKLHQFLRKEEKSRIVALNEEEKQKKGHIERRIQGEILSLSDRVREAEQQIEDNAITFLQNYDSILNRAKYTLPDQELSSITFIDVSKHLGNLKYRVWEKMKDICPYYPVILNPNAAPPDIPVSDDLTSVTSCFHQQDEPNPLPLHSNRMVLGSVGYAEGFHAWDIEVGDSNHWSLGVCFGLEGKPTTQPLTPENGFWGLRRDGDSYTLMTAGMSRLNMEVNAKVVRVKLVYCYEFLQDMMQLKRWRKVSFSDASSNSLIAEFARVPSKKKLFPFVIPEDQAVPLRVVPANVTLTVEQKLSLLEINRFSLLLVCFCIVVVILMSLLGKSDRQGR</sequence>
<dbReference type="InterPro" id="IPR013083">
    <property type="entry name" value="Znf_RING/FYVE/PHD"/>
</dbReference>
<dbReference type="PROSITE" id="PS50188">
    <property type="entry name" value="B302_SPRY"/>
    <property type="match status" value="1"/>
</dbReference>
<evidence type="ECO:0000313" key="11">
    <source>
        <dbReference type="Proteomes" id="UP000694427"/>
    </source>
</evidence>
<feature type="transmembrane region" description="Helical" evidence="6">
    <location>
        <begin position="484"/>
        <end position="503"/>
    </location>
</feature>
<dbReference type="InterPro" id="IPR017907">
    <property type="entry name" value="Znf_RING_CS"/>
</dbReference>